<feature type="transmembrane region" description="Helical" evidence="5">
    <location>
        <begin position="144"/>
        <end position="177"/>
    </location>
</feature>
<evidence type="ECO:0000256" key="5">
    <source>
        <dbReference type="HAMAP-Rule" id="MF_00902"/>
    </source>
</evidence>
<dbReference type="PANTHER" id="PTHR30371:SF0">
    <property type="entry name" value="SEC-INDEPENDENT PROTEIN TRANSLOCASE PROTEIN TATC, CHLOROPLASTIC-RELATED"/>
    <property type="match status" value="1"/>
</dbReference>
<organism evidence="6 7">
    <name type="scientific">Tectimicrobiota bacterium</name>
    <dbReference type="NCBI Taxonomy" id="2528274"/>
    <lineage>
        <taxon>Bacteria</taxon>
        <taxon>Pseudomonadati</taxon>
        <taxon>Nitrospinota/Tectimicrobiota group</taxon>
        <taxon>Candidatus Tectimicrobiota</taxon>
    </lineage>
</organism>
<evidence type="ECO:0000256" key="1">
    <source>
        <dbReference type="ARBA" id="ARBA00004141"/>
    </source>
</evidence>
<comment type="subunit">
    <text evidence="5">Forms a complex with TatA.</text>
</comment>
<feature type="transmembrane region" description="Helical" evidence="5">
    <location>
        <begin position="189"/>
        <end position="206"/>
    </location>
</feature>
<dbReference type="PRINTS" id="PR01840">
    <property type="entry name" value="TATCFAMILY"/>
</dbReference>
<evidence type="ECO:0000313" key="6">
    <source>
        <dbReference type="EMBL" id="MBI3126673.1"/>
    </source>
</evidence>
<dbReference type="GO" id="GO:0065002">
    <property type="term" value="P:intracellular protein transmembrane transport"/>
    <property type="evidence" value="ECO:0007669"/>
    <property type="project" value="TreeGrafter"/>
</dbReference>
<dbReference type="GO" id="GO:0043953">
    <property type="term" value="P:protein transport by the Tat complex"/>
    <property type="evidence" value="ECO:0007669"/>
    <property type="project" value="UniProtKB-UniRule"/>
</dbReference>
<protein>
    <recommendedName>
        <fullName evidence="5">Sec-independent protein translocase protein TatC</fullName>
    </recommendedName>
</protein>
<dbReference type="InterPro" id="IPR002033">
    <property type="entry name" value="TatC"/>
</dbReference>
<dbReference type="GO" id="GO:0033281">
    <property type="term" value="C:TAT protein transport complex"/>
    <property type="evidence" value="ECO:0007669"/>
    <property type="project" value="UniProtKB-UniRule"/>
</dbReference>
<keyword evidence="5" id="KW-1003">Cell membrane</keyword>
<feature type="transmembrane region" description="Helical" evidence="5">
    <location>
        <begin position="63"/>
        <end position="81"/>
    </location>
</feature>
<dbReference type="HAMAP" id="MF_00902">
    <property type="entry name" value="TatC"/>
    <property type="match status" value="1"/>
</dbReference>
<dbReference type="NCBIfam" id="TIGR00945">
    <property type="entry name" value="tatC"/>
    <property type="match status" value="1"/>
</dbReference>
<evidence type="ECO:0000256" key="4">
    <source>
        <dbReference type="ARBA" id="ARBA00023136"/>
    </source>
</evidence>
<keyword evidence="2 5" id="KW-0812">Transmembrane</keyword>
<gene>
    <name evidence="5 6" type="primary">tatC</name>
    <name evidence="6" type="ORF">HYZ11_03610</name>
</gene>
<dbReference type="InterPro" id="IPR019820">
    <property type="entry name" value="Sec-indep_translocase_CS"/>
</dbReference>
<dbReference type="PANTHER" id="PTHR30371">
    <property type="entry name" value="SEC-INDEPENDENT PROTEIN TRANSLOCASE PROTEIN TATC"/>
    <property type="match status" value="1"/>
</dbReference>
<feature type="transmembrane region" description="Helical" evidence="5">
    <location>
        <begin position="212"/>
        <end position="232"/>
    </location>
</feature>
<keyword evidence="5" id="KW-0653">Protein transport</keyword>
<evidence type="ECO:0000256" key="2">
    <source>
        <dbReference type="ARBA" id="ARBA00022692"/>
    </source>
</evidence>
<comment type="caution">
    <text evidence="6">The sequence shown here is derived from an EMBL/GenBank/DDBJ whole genome shotgun (WGS) entry which is preliminary data.</text>
</comment>
<keyword evidence="5" id="KW-0813">Transport</keyword>
<accession>A0A932MMG9</accession>
<comment type="subcellular location">
    <subcellularLocation>
        <location evidence="5">Cell membrane</location>
        <topology evidence="5">Multi-pass membrane protein</topology>
    </subcellularLocation>
    <subcellularLocation>
        <location evidence="1">Membrane</location>
        <topology evidence="1">Multi-pass membrane protein</topology>
    </subcellularLocation>
</comment>
<dbReference type="PROSITE" id="PS01218">
    <property type="entry name" value="TATC"/>
    <property type="match status" value="1"/>
</dbReference>
<dbReference type="EMBL" id="JACPUR010000007">
    <property type="protein sequence ID" value="MBI3126673.1"/>
    <property type="molecule type" value="Genomic_DNA"/>
</dbReference>
<feature type="transmembrane region" description="Helical" evidence="5">
    <location>
        <begin position="20"/>
        <end position="43"/>
    </location>
</feature>
<feature type="transmembrane region" description="Helical" evidence="5">
    <location>
        <begin position="101"/>
        <end position="124"/>
    </location>
</feature>
<comment type="function">
    <text evidence="5">Part of the twin-arginine translocation (Tat) system that transports large folded proteins containing a characteristic twin-arginine motif in their signal peptide across membranes.</text>
</comment>
<evidence type="ECO:0000256" key="3">
    <source>
        <dbReference type="ARBA" id="ARBA00022989"/>
    </source>
</evidence>
<proteinExistence type="inferred from homology"/>
<dbReference type="Proteomes" id="UP000782312">
    <property type="component" value="Unassembled WGS sequence"/>
</dbReference>
<dbReference type="AlphaFoldDB" id="A0A932MMG9"/>
<evidence type="ECO:0000313" key="7">
    <source>
        <dbReference type="Proteomes" id="UP000782312"/>
    </source>
</evidence>
<dbReference type="GO" id="GO:0009977">
    <property type="term" value="F:proton motive force dependent protein transmembrane transporter activity"/>
    <property type="evidence" value="ECO:0007669"/>
    <property type="project" value="TreeGrafter"/>
</dbReference>
<dbReference type="Pfam" id="PF00902">
    <property type="entry name" value="TatC"/>
    <property type="match status" value="1"/>
</dbReference>
<reference evidence="6" key="1">
    <citation type="submission" date="2020-07" db="EMBL/GenBank/DDBJ databases">
        <title>Huge and variable diversity of episymbiotic CPR bacteria and DPANN archaea in groundwater ecosystems.</title>
        <authorList>
            <person name="He C.Y."/>
            <person name="Keren R."/>
            <person name="Whittaker M."/>
            <person name="Farag I.F."/>
            <person name="Doudna J."/>
            <person name="Cate J.H.D."/>
            <person name="Banfield J.F."/>
        </authorList>
    </citation>
    <scope>NUCLEOTIDE SEQUENCE</scope>
    <source>
        <strain evidence="6">NC_groundwater_763_Ag_S-0.2um_68_21</strain>
    </source>
</reference>
<name>A0A932MMG9_UNCTE</name>
<keyword evidence="3 5" id="KW-1133">Transmembrane helix</keyword>
<keyword evidence="4 5" id="KW-0472">Membrane</keyword>
<keyword evidence="5" id="KW-0811">Translocation</keyword>
<comment type="similarity">
    <text evidence="5">Belongs to the TatC family.</text>
</comment>
<sequence length="252" mass="28092">MSQDQGMSLTEHLAELRKRIVVILSAIGIIFLVTYYFSAYLLAFAQRPIGPHKLIFLSPTEAFFAHLKVAFYVAFFLSLPVTFHQVWKFCSPGLLETEKRYVAPFVIASSLCFAVGAFFCYYVVLPLGLEFLLSFGSPTLEPQISIGYYISFVFQLMLAFGLVFEVPILVILLVQMGVLSTKTLTSNRGYVVIAAFVMGAVLTPTPDMFNQILLAGPLLVLFEISILIGRVIERRRARRAAEQEAQGQEASP</sequence>